<dbReference type="EMBL" id="CM055108">
    <property type="protein sequence ID" value="KAJ7524430.1"/>
    <property type="molecule type" value="Genomic_DNA"/>
</dbReference>
<protein>
    <submittedName>
        <fullName evidence="1">Uncharacterized protein</fullName>
    </submittedName>
</protein>
<sequence length="528" mass="59958">MDLEEVRRKLYTRVQCLDADNVLKIMGYLLLQEWGEHEMLRLALGSDIVLHSLITKARKELGITSPVGKPTHSPTSVELLSPTARPFTSSENSQLRMNFSQKSKSAFEGASMAASPKSPIDHNSLYDHIASQERLLLNETLSSNSLYLSKPCHYFARGYCKHGSSCRFMHESTQKKLGLSKDLNQNKEAEDKIENDSLKALEKELRELLRGRSPVSIASLIQLYYEKYGKLLQADGCFSDSPATGKSVHQSVIKLLVQMPNTVMIVKWPHGQYAVMLTDEAPRFMAYTGGSLDAADAFNSSSRQIYLTFPAECTFTEENASDYFKGFGPVQDVRIPNQQKRMFGFVTFAYAETVRKVLSEGNPHYISGERVLVKPYKDKARLAERKHLERLELLRYPYPRSLGRSQSYEALEVYNQVLERQVAEEELDPTTALQWKLALLHLGDIKQNNYEAKNSDFHAQLQQTSSRYEKPQLSDEFESTYEDLFDIHSTPYECVLDVLNASETTDEGNSSDCQEDGHASNHFMFLTM</sequence>
<evidence type="ECO:0000313" key="1">
    <source>
        <dbReference type="EMBL" id="KAJ7524430.1"/>
    </source>
</evidence>
<organism evidence="1 2">
    <name type="scientific">Diphasiastrum complanatum</name>
    <name type="common">Issler's clubmoss</name>
    <name type="synonym">Lycopodium complanatum</name>
    <dbReference type="NCBI Taxonomy" id="34168"/>
    <lineage>
        <taxon>Eukaryota</taxon>
        <taxon>Viridiplantae</taxon>
        <taxon>Streptophyta</taxon>
        <taxon>Embryophyta</taxon>
        <taxon>Tracheophyta</taxon>
        <taxon>Lycopodiopsida</taxon>
        <taxon>Lycopodiales</taxon>
        <taxon>Lycopodiaceae</taxon>
        <taxon>Lycopodioideae</taxon>
        <taxon>Diphasiastrum</taxon>
    </lineage>
</organism>
<name>A0ACC2B3X5_DIPCM</name>
<evidence type="ECO:0000313" key="2">
    <source>
        <dbReference type="Proteomes" id="UP001162992"/>
    </source>
</evidence>
<dbReference type="Proteomes" id="UP001162992">
    <property type="component" value="Chromosome 17"/>
</dbReference>
<gene>
    <name evidence="1" type="ORF">O6H91_17G004700</name>
</gene>
<comment type="caution">
    <text evidence="1">The sequence shown here is derived from an EMBL/GenBank/DDBJ whole genome shotgun (WGS) entry which is preliminary data.</text>
</comment>
<reference evidence="2" key="1">
    <citation type="journal article" date="2024" name="Proc. Natl. Acad. Sci. U.S.A.">
        <title>Extraordinary preservation of gene collinearity over three hundred million years revealed in homosporous lycophytes.</title>
        <authorList>
            <person name="Li C."/>
            <person name="Wickell D."/>
            <person name="Kuo L.Y."/>
            <person name="Chen X."/>
            <person name="Nie B."/>
            <person name="Liao X."/>
            <person name="Peng D."/>
            <person name="Ji J."/>
            <person name="Jenkins J."/>
            <person name="Williams M."/>
            <person name="Shu S."/>
            <person name="Plott C."/>
            <person name="Barry K."/>
            <person name="Rajasekar S."/>
            <person name="Grimwood J."/>
            <person name="Han X."/>
            <person name="Sun S."/>
            <person name="Hou Z."/>
            <person name="He W."/>
            <person name="Dai G."/>
            <person name="Sun C."/>
            <person name="Schmutz J."/>
            <person name="Leebens-Mack J.H."/>
            <person name="Li F.W."/>
            <person name="Wang L."/>
        </authorList>
    </citation>
    <scope>NUCLEOTIDE SEQUENCE [LARGE SCALE GENOMIC DNA]</scope>
    <source>
        <strain evidence="2">cv. PW_Plant_1</strain>
    </source>
</reference>
<accession>A0ACC2B3X5</accession>
<keyword evidence="2" id="KW-1185">Reference proteome</keyword>
<proteinExistence type="predicted"/>